<dbReference type="PROSITE" id="PS51257">
    <property type="entry name" value="PROKAR_LIPOPROTEIN"/>
    <property type="match status" value="1"/>
</dbReference>
<keyword evidence="2" id="KW-0732">Signal</keyword>
<reference evidence="4 5" key="1">
    <citation type="submission" date="2021-11" db="EMBL/GenBank/DDBJ databases">
        <title>Draft genome sequence of Paenibacillus profundus YoMME, a new Gram-positive bacteria with exoelectrogenic properties.</title>
        <authorList>
            <person name="Hubenova Y."/>
            <person name="Hubenova E."/>
            <person name="Manasiev Y."/>
            <person name="Peykov S."/>
            <person name="Mitov M."/>
        </authorList>
    </citation>
    <scope>NUCLEOTIDE SEQUENCE [LARGE SCALE GENOMIC DNA]</scope>
    <source>
        <strain evidence="4 5">YoMME</strain>
    </source>
</reference>
<dbReference type="InterPro" id="IPR039424">
    <property type="entry name" value="SBP_5"/>
</dbReference>
<gene>
    <name evidence="4" type="ORF">LQV63_14175</name>
</gene>
<evidence type="ECO:0000313" key="4">
    <source>
        <dbReference type="EMBL" id="MCE5170459.1"/>
    </source>
</evidence>
<comment type="caution">
    <text evidence="4">The sequence shown here is derived from an EMBL/GenBank/DDBJ whole genome shotgun (WGS) entry which is preliminary data.</text>
</comment>
<dbReference type="RefSeq" id="WP_233697193.1">
    <property type="nucleotide sequence ID" value="NZ_JAJNBZ010000010.1"/>
</dbReference>
<dbReference type="PANTHER" id="PTHR30290">
    <property type="entry name" value="PERIPLASMIC BINDING COMPONENT OF ABC TRANSPORTER"/>
    <property type="match status" value="1"/>
</dbReference>
<evidence type="ECO:0000313" key="5">
    <source>
        <dbReference type="Proteomes" id="UP001199916"/>
    </source>
</evidence>
<protein>
    <submittedName>
        <fullName evidence="4">Peptide ABC transporter substrate-binding protein</fullName>
    </submittedName>
</protein>
<evidence type="ECO:0000256" key="1">
    <source>
        <dbReference type="SAM" id="MobiDB-lite"/>
    </source>
</evidence>
<dbReference type="InterPro" id="IPR030678">
    <property type="entry name" value="Peptide/Ni-bd"/>
</dbReference>
<dbReference type="Gene3D" id="3.40.190.10">
    <property type="entry name" value="Periplasmic binding protein-like II"/>
    <property type="match status" value="1"/>
</dbReference>
<dbReference type="Gene3D" id="3.90.76.10">
    <property type="entry name" value="Dipeptide-binding Protein, Domain 1"/>
    <property type="match status" value="1"/>
</dbReference>
<dbReference type="Pfam" id="PF00496">
    <property type="entry name" value="SBP_bac_5"/>
    <property type="match status" value="1"/>
</dbReference>
<name>A0ABS8YGW2_9BACL</name>
<dbReference type="CDD" id="cd08504">
    <property type="entry name" value="PBP2_OppA"/>
    <property type="match status" value="1"/>
</dbReference>
<feature type="domain" description="Solute-binding protein family 5" evidence="3">
    <location>
        <begin position="104"/>
        <end position="493"/>
    </location>
</feature>
<dbReference type="EMBL" id="JAJNBZ010000010">
    <property type="protein sequence ID" value="MCE5170459.1"/>
    <property type="molecule type" value="Genomic_DNA"/>
</dbReference>
<sequence>MKRKSMMLVLTLLLVVTTFVSACSSSTGNSSSPNPDTAKDSPSNTDNGDKKNEPSKGSDKEQVFRFNLHSDPPSLDPGLSQDTVSSSILNAMYEGLVRVDENAKPVPGVAEKWEESPDHKKFTFHLRKDAKWSNGDPVTAHDFIFAWERVLNPKTEPAPPYAYQLYYFKNAEAYNKEKINDFSQVGVKALDEHTLEIELEAPTSYFLSLLSFTTYYPVHKSTKDNSKWAAEANTMISNGPFKISEWKHQNLLELAKNEHYYAADTIKFTKIKATMVQDSASELNMYEAGDIDFAGHPTGELPTDQIPVLKETKPDELQIQGIASSYYYLFNNKQAPFNNANIRKALSMAVDRKLITDKVTLGGEQPAFGIVPPGITGNADQYRNEVKDEYFKEDVNEAKALLAKGLSELGLKEMPEFTLGYNTNDKHKKIAQAVADMWSKNLNLKVKIENQEWGVYLKSRTSLNYQVARAGWTTDYNDPMSFIDLYMTGSGNNDIGYNNPEFDDLVKKAKTSVDSKERMDLMAKAEKILIQDDQAILPLFYYTSVHLIKPGVKNVFVDYRGMFDFTRGYLE</sequence>
<proteinExistence type="predicted"/>
<feature type="chain" id="PRO_5046073205" evidence="2">
    <location>
        <begin position="23"/>
        <end position="571"/>
    </location>
</feature>
<keyword evidence="5" id="KW-1185">Reference proteome</keyword>
<dbReference type="Proteomes" id="UP001199916">
    <property type="component" value="Unassembled WGS sequence"/>
</dbReference>
<dbReference type="PANTHER" id="PTHR30290:SF79">
    <property type="entry name" value="DIPEPTIDE-BINDING PROTEIN DPPE"/>
    <property type="match status" value="1"/>
</dbReference>
<dbReference type="PIRSF" id="PIRSF002741">
    <property type="entry name" value="MppA"/>
    <property type="match status" value="1"/>
</dbReference>
<accession>A0ABS8YGW2</accession>
<evidence type="ECO:0000256" key="2">
    <source>
        <dbReference type="SAM" id="SignalP"/>
    </source>
</evidence>
<feature type="signal peptide" evidence="2">
    <location>
        <begin position="1"/>
        <end position="22"/>
    </location>
</feature>
<feature type="compositionally biased region" description="Basic and acidic residues" evidence="1">
    <location>
        <begin position="47"/>
        <end position="60"/>
    </location>
</feature>
<dbReference type="SUPFAM" id="SSF53850">
    <property type="entry name" value="Periplasmic binding protein-like II"/>
    <property type="match status" value="1"/>
</dbReference>
<dbReference type="Gene3D" id="3.10.105.10">
    <property type="entry name" value="Dipeptide-binding Protein, Domain 3"/>
    <property type="match status" value="1"/>
</dbReference>
<dbReference type="InterPro" id="IPR000914">
    <property type="entry name" value="SBP_5_dom"/>
</dbReference>
<feature type="region of interest" description="Disordered" evidence="1">
    <location>
        <begin position="24"/>
        <end position="60"/>
    </location>
</feature>
<organism evidence="4 5">
    <name type="scientific">Paenibacillus profundus</name>
    <dbReference type="NCBI Taxonomy" id="1173085"/>
    <lineage>
        <taxon>Bacteria</taxon>
        <taxon>Bacillati</taxon>
        <taxon>Bacillota</taxon>
        <taxon>Bacilli</taxon>
        <taxon>Bacillales</taxon>
        <taxon>Paenibacillaceae</taxon>
        <taxon>Paenibacillus</taxon>
    </lineage>
</organism>
<evidence type="ECO:0000259" key="3">
    <source>
        <dbReference type="Pfam" id="PF00496"/>
    </source>
</evidence>